<dbReference type="PANTHER" id="PTHR35004:SF6">
    <property type="entry name" value="TRANSPOSASE"/>
    <property type="match status" value="1"/>
</dbReference>
<gene>
    <name evidence="7" type="ORF">EDD80_1352</name>
</gene>
<dbReference type="InterPro" id="IPR017894">
    <property type="entry name" value="HTH_IS21_transposase_type"/>
</dbReference>
<dbReference type="InterPro" id="IPR001584">
    <property type="entry name" value="Integrase_cat-core"/>
</dbReference>
<dbReference type="GO" id="GO:0015074">
    <property type="term" value="P:DNA integration"/>
    <property type="evidence" value="ECO:0007669"/>
    <property type="project" value="InterPro"/>
</dbReference>
<dbReference type="NCBIfam" id="NF033546">
    <property type="entry name" value="transpos_IS21"/>
    <property type="match status" value="1"/>
</dbReference>
<accession>A0A4R3KK88</accession>
<keyword evidence="3" id="KW-0238">DNA-binding</keyword>
<keyword evidence="4" id="KW-0233">DNA recombination</keyword>
<dbReference type="PROSITE" id="PS50531">
    <property type="entry name" value="HTH_IS21"/>
    <property type="match status" value="1"/>
</dbReference>
<dbReference type="PROSITE" id="PS50994">
    <property type="entry name" value="INTEGRASE"/>
    <property type="match status" value="1"/>
</dbReference>
<keyword evidence="8" id="KW-1185">Reference proteome</keyword>
<evidence type="ECO:0000313" key="7">
    <source>
        <dbReference type="EMBL" id="TCS83618.1"/>
    </source>
</evidence>
<dbReference type="InterPro" id="IPR012337">
    <property type="entry name" value="RNaseH-like_sf"/>
</dbReference>
<dbReference type="Gene3D" id="3.30.420.10">
    <property type="entry name" value="Ribonuclease H-like superfamily/Ribonuclease H"/>
    <property type="match status" value="1"/>
</dbReference>
<evidence type="ECO:0000313" key="8">
    <source>
        <dbReference type="Proteomes" id="UP000295807"/>
    </source>
</evidence>
<comment type="caution">
    <text evidence="7">The sequence shown here is derived from an EMBL/GenBank/DDBJ whole genome shotgun (WGS) entry which is preliminary data.</text>
</comment>
<organism evidence="7 8">
    <name type="scientific">Anseongella ginsenosidimutans</name>
    <dbReference type="NCBI Taxonomy" id="496056"/>
    <lineage>
        <taxon>Bacteria</taxon>
        <taxon>Pseudomonadati</taxon>
        <taxon>Bacteroidota</taxon>
        <taxon>Sphingobacteriia</taxon>
        <taxon>Sphingobacteriales</taxon>
        <taxon>Sphingobacteriaceae</taxon>
        <taxon>Anseongella</taxon>
    </lineage>
</organism>
<dbReference type="PANTHER" id="PTHR35004">
    <property type="entry name" value="TRANSPOSASE RV3428C-RELATED"/>
    <property type="match status" value="1"/>
</dbReference>
<comment type="similarity">
    <text evidence="1">Belongs to the transposase IS21/IS408/IS1162 family.</text>
</comment>
<evidence type="ECO:0000256" key="1">
    <source>
        <dbReference type="ARBA" id="ARBA00009277"/>
    </source>
</evidence>
<dbReference type="Gene3D" id="1.10.10.60">
    <property type="entry name" value="Homeodomain-like"/>
    <property type="match status" value="1"/>
</dbReference>
<evidence type="ECO:0000256" key="3">
    <source>
        <dbReference type="ARBA" id="ARBA00023125"/>
    </source>
</evidence>
<dbReference type="AlphaFoldDB" id="A0A4R3KK88"/>
<dbReference type="EMBL" id="SMAD01000035">
    <property type="protein sequence ID" value="TCS83618.1"/>
    <property type="molecule type" value="Genomic_DNA"/>
</dbReference>
<feature type="domain" description="HTH IS21-type" evidence="5">
    <location>
        <begin position="1"/>
        <end position="66"/>
    </location>
</feature>
<keyword evidence="2" id="KW-0815">Transposition</keyword>
<dbReference type="GO" id="GO:0006310">
    <property type="term" value="P:DNA recombination"/>
    <property type="evidence" value="ECO:0007669"/>
    <property type="project" value="UniProtKB-KW"/>
</dbReference>
<feature type="domain" description="Integrase catalytic" evidence="6">
    <location>
        <begin position="121"/>
        <end position="297"/>
    </location>
</feature>
<dbReference type="Proteomes" id="UP000295807">
    <property type="component" value="Unassembled WGS sequence"/>
</dbReference>
<sequence>MMYYEIHRMDREDCSVSYISRTLGINRRTVKKYLLMSEQDYEQHLISGTRRPKTLLPYEGFIKERLTLYPDTSAAQLFDWLKEHHADLPPVSSRTVFNFVASMREKYNIPRTKMLRDCGPVPELPYGLQVQVDFGQYNMRRSDGGTAKVFFLTMVLSRSRYKYVWFLDHPFTTEEAITAHEAGFAFFGGVAGEAVYDQDRLFLISENHGDLILTDAFRQYVRLRAFRLHFCRKADPQSKGKVENVIRYVKQNFLYNRTYYDPDTLQEEALGWLGRTANALTHEGTGKVPYSEWVTEQPFLVPYTPIAVTPVKAAYTVRKDNTICFKSNYYSLPLGTYQGRGSQVTLQVEGTQLVIWGEEGKLICKHTISAGKGQKIINNDHKRDKSGPISALIEEVAALLEEPDLGRQLLQRIRKDKPRYVRDQLLLLREIIQGADKEIVKQALEYALARQIVSATDFRALVAHYGKQKEQKDGQSNIRYLNPLGGKLPLAALTAPDKSNIDDYEQLLNGK</sequence>
<proteinExistence type="inferred from homology"/>
<evidence type="ECO:0000256" key="4">
    <source>
        <dbReference type="ARBA" id="ARBA00023172"/>
    </source>
</evidence>
<dbReference type="InterPro" id="IPR054353">
    <property type="entry name" value="IstA-like_C"/>
</dbReference>
<evidence type="ECO:0000256" key="2">
    <source>
        <dbReference type="ARBA" id="ARBA00022578"/>
    </source>
</evidence>
<dbReference type="GO" id="GO:0003677">
    <property type="term" value="F:DNA binding"/>
    <property type="evidence" value="ECO:0007669"/>
    <property type="project" value="UniProtKB-KW"/>
</dbReference>
<dbReference type="InterPro" id="IPR036397">
    <property type="entry name" value="RNaseH_sf"/>
</dbReference>
<protein>
    <submittedName>
        <fullName evidence="7">Transposase</fullName>
    </submittedName>
</protein>
<dbReference type="SUPFAM" id="SSF53098">
    <property type="entry name" value="Ribonuclease H-like"/>
    <property type="match status" value="1"/>
</dbReference>
<reference evidence="7 8" key="1">
    <citation type="submission" date="2019-03" db="EMBL/GenBank/DDBJ databases">
        <title>Genomic Encyclopedia of Type Strains, Phase IV (KMG-IV): sequencing the most valuable type-strain genomes for metagenomic binning, comparative biology and taxonomic classification.</title>
        <authorList>
            <person name="Goeker M."/>
        </authorList>
    </citation>
    <scope>NUCLEOTIDE SEQUENCE [LARGE SCALE GENOMIC DNA]</scope>
    <source>
        <strain evidence="7 8">DSM 21100</strain>
    </source>
</reference>
<evidence type="ECO:0000259" key="6">
    <source>
        <dbReference type="PROSITE" id="PS50994"/>
    </source>
</evidence>
<dbReference type="GO" id="GO:0032196">
    <property type="term" value="P:transposition"/>
    <property type="evidence" value="ECO:0007669"/>
    <property type="project" value="UniProtKB-KW"/>
</dbReference>
<evidence type="ECO:0000259" key="5">
    <source>
        <dbReference type="PROSITE" id="PS50531"/>
    </source>
</evidence>
<dbReference type="Pfam" id="PF22483">
    <property type="entry name" value="Mu-transpos_C_2"/>
    <property type="match status" value="1"/>
</dbReference>
<name>A0A4R3KK88_9SPHI</name>